<dbReference type="InterPro" id="IPR042098">
    <property type="entry name" value="TauD-like_sf"/>
</dbReference>
<dbReference type="AlphaFoldDB" id="A0A0F7SNJ9"/>
<dbReference type="FunFam" id="3.60.130.10:FF:000003">
    <property type="entry name" value="Alpha-ketoglutarate-dependent taurine dioxygenase"/>
    <property type="match status" value="1"/>
</dbReference>
<comment type="similarity">
    <text evidence="1">Belongs to the TfdA dioxygenase family.</text>
</comment>
<keyword evidence="2" id="KW-0479">Metal-binding</keyword>
<evidence type="ECO:0000256" key="3">
    <source>
        <dbReference type="ARBA" id="ARBA00022964"/>
    </source>
</evidence>
<evidence type="ECO:0000313" key="7">
    <source>
        <dbReference type="EMBL" id="CED82966.1"/>
    </source>
</evidence>
<name>A0A0F7SNJ9_PHARH</name>
<keyword evidence="4" id="KW-0560">Oxidoreductase</keyword>
<dbReference type="Pfam" id="PF02668">
    <property type="entry name" value="TauD"/>
    <property type="match status" value="1"/>
</dbReference>
<keyword evidence="5" id="KW-0408">Iron</keyword>
<dbReference type="PANTHER" id="PTHR30468:SF31">
    <property type="entry name" value="ALPHA-KETOGLUTARATE-DEPENDENT SULFONATE DIOXYGENASE-RELATED"/>
    <property type="match status" value="1"/>
</dbReference>
<protein>
    <submittedName>
        <fullName evidence="7">Taurine catabolism dioxygenase TauD/TfdA</fullName>
    </submittedName>
</protein>
<dbReference type="SUPFAM" id="SSF51197">
    <property type="entry name" value="Clavaminate synthase-like"/>
    <property type="match status" value="1"/>
</dbReference>
<proteinExistence type="inferred from homology"/>
<dbReference type="Gene3D" id="3.60.130.10">
    <property type="entry name" value="Clavaminate synthase-like"/>
    <property type="match status" value="1"/>
</dbReference>
<dbReference type="GO" id="GO:0016706">
    <property type="term" value="F:2-oxoglutarate-dependent dioxygenase activity"/>
    <property type="evidence" value="ECO:0007669"/>
    <property type="project" value="TreeGrafter"/>
</dbReference>
<reference evidence="7" key="1">
    <citation type="submission" date="2014-08" db="EMBL/GenBank/DDBJ databases">
        <authorList>
            <person name="Sharma Rahul"/>
            <person name="Thines Marco"/>
        </authorList>
    </citation>
    <scope>NUCLEOTIDE SEQUENCE</scope>
</reference>
<dbReference type="InterPro" id="IPR003819">
    <property type="entry name" value="TauD/TfdA-like"/>
</dbReference>
<organism evidence="7">
    <name type="scientific">Phaffia rhodozyma</name>
    <name type="common">Yeast</name>
    <name type="synonym">Xanthophyllomyces dendrorhous</name>
    <dbReference type="NCBI Taxonomy" id="264483"/>
    <lineage>
        <taxon>Eukaryota</taxon>
        <taxon>Fungi</taxon>
        <taxon>Dikarya</taxon>
        <taxon>Basidiomycota</taxon>
        <taxon>Agaricomycotina</taxon>
        <taxon>Tremellomycetes</taxon>
        <taxon>Cystofilobasidiales</taxon>
        <taxon>Mrakiaceae</taxon>
        <taxon>Phaffia</taxon>
    </lineage>
</organism>
<dbReference type="InterPro" id="IPR051323">
    <property type="entry name" value="AtsK-like"/>
</dbReference>
<dbReference type="EMBL" id="LN483142">
    <property type="protein sequence ID" value="CED82966.1"/>
    <property type="molecule type" value="Genomic_DNA"/>
</dbReference>
<evidence type="ECO:0000256" key="5">
    <source>
        <dbReference type="ARBA" id="ARBA00023004"/>
    </source>
</evidence>
<accession>A0A0F7SNJ9</accession>
<evidence type="ECO:0000256" key="4">
    <source>
        <dbReference type="ARBA" id="ARBA00023002"/>
    </source>
</evidence>
<evidence type="ECO:0000256" key="2">
    <source>
        <dbReference type="ARBA" id="ARBA00022723"/>
    </source>
</evidence>
<keyword evidence="3 7" id="KW-0223">Dioxygenase</keyword>
<dbReference type="PANTHER" id="PTHR30468">
    <property type="entry name" value="ALPHA-KETOGLUTARATE-DEPENDENT SULFONATE DIOXYGENASE"/>
    <property type="match status" value="1"/>
</dbReference>
<feature type="domain" description="TauD/TfdA-like" evidence="6">
    <location>
        <begin position="103"/>
        <end position="366"/>
    </location>
</feature>
<dbReference type="GO" id="GO:0005737">
    <property type="term" value="C:cytoplasm"/>
    <property type="evidence" value="ECO:0007669"/>
    <property type="project" value="TreeGrafter"/>
</dbReference>
<evidence type="ECO:0000256" key="1">
    <source>
        <dbReference type="ARBA" id="ARBA00005896"/>
    </source>
</evidence>
<evidence type="ECO:0000259" key="6">
    <source>
        <dbReference type="Pfam" id="PF02668"/>
    </source>
</evidence>
<sequence>MSYVNPFNSKSSTTVEEPRKAKIASEAAAYGSLALVSTHNGDELAGQDDSEYEFNHLKPSFPKVNWPPLEEFDHVDVGLSAPSLGKSKKENLILKKASGHKFLTPALGIELRGLDLPSLTDEEKNDFALLAAQVGVVVVRGQKDLTVDQQLNFGRYFGRLHKHATTAVPKSGDLDEIHLVYADKNSRPDNTVFKKVELYHSDVTYELQPPGLTSLRLVAQPEVGGDTIFSSGLAAYSSFSKGFQAYLETLFAVHSGVAQAKGSEAAGNHVRRDPVETIHPIVRVHPVTGQKSIFVNPGFTRRIVGVPKSESDAILGLLYDTFVSSADHQVRASWEEGTVVFWDNRLVNHSALFDFFPARRHGVRVTPHGERPLSVAQYEEKYNAKAKDWAEERAKELGVDVSQKKDVGGVKERGFKD</sequence>
<dbReference type="GO" id="GO:0046872">
    <property type="term" value="F:metal ion binding"/>
    <property type="evidence" value="ECO:0007669"/>
    <property type="project" value="UniProtKB-KW"/>
</dbReference>